<dbReference type="InterPro" id="IPR029058">
    <property type="entry name" value="AB_hydrolase_fold"/>
</dbReference>
<evidence type="ECO:0000256" key="1">
    <source>
        <dbReference type="ARBA" id="ARBA00010088"/>
    </source>
</evidence>
<dbReference type="Pfam" id="PF00561">
    <property type="entry name" value="Abhydrolase_1"/>
    <property type="match status" value="1"/>
</dbReference>
<accession>A0ABY2FQZ2</accession>
<dbReference type="Proteomes" id="UP000295060">
    <property type="component" value="Unassembled WGS sequence"/>
</dbReference>
<proteinExistence type="inferred from homology"/>
<sequence>MPFSTSDGIRLWTATTGTATGRPAVVILHGGPGLWDDYAVLAAMLDDLVVVHRFDQRGCGRSDPSDVQTLTRSARDIDELRAYFGHERIVVIGHSFGATLAMTYAASYGDHVAGVVYLGGVGVGDWRTAYDEERARRITPEQDARLQELSGRQRTPAEETEFRALSWFTDHADRERAMEWAYASAAVDLPINFAANRALGATGRLTPDEQKAQAAAIRAPVTFVHGAGDPRPAWAVRDLADHVPNHTFHLIPGAGHSPWLEQPERVREVLRAAVMEPK</sequence>
<evidence type="ECO:0000313" key="5">
    <source>
        <dbReference type="Proteomes" id="UP000295060"/>
    </source>
</evidence>
<dbReference type="PRINTS" id="PR00793">
    <property type="entry name" value="PROAMNOPTASE"/>
</dbReference>
<keyword evidence="2" id="KW-0378">Hydrolase</keyword>
<protein>
    <submittedName>
        <fullName evidence="4">Proline iminopeptidase</fullName>
    </submittedName>
</protein>
<dbReference type="Gene3D" id="3.40.50.1820">
    <property type="entry name" value="alpha/beta hydrolase"/>
    <property type="match status" value="1"/>
</dbReference>
<feature type="domain" description="AB hydrolase-1" evidence="3">
    <location>
        <begin position="23"/>
        <end position="261"/>
    </location>
</feature>
<organism evidence="4 5">
    <name type="scientific">Kribbella pratensis</name>
    <dbReference type="NCBI Taxonomy" id="2512112"/>
    <lineage>
        <taxon>Bacteria</taxon>
        <taxon>Bacillati</taxon>
        <taxon>Actinomycetota</taxon>
        <taxon>Actinomycetes</taxon>
        <taxon>Propionibacteriales</taxon>
        <taxon>Kribbellaceae</taxon>
        <taxon>Kribbella</taxon>
    </lineage>
</organism>
<evidence type="ECO:0000259" key="3">
    <source>
        <dbReference type="Pfam" id="PF00561"/>
    </source>
</evidence>
<dbReference type="InterPro" id="IPR000073">
    <property type="entry name" value="AB_hydrolase_1"/>
</dbReference>
<dbReference type="RefSeq" id="WP_134128632.1">
    <property type="nucleotide sequence ID" value="NZ_SODU01000001.1"/>
</dbReference>
<dbReference type="SUPFAM" id="SSF53474">
    <property type="entry name" value="alpha/beta-Hydrolases"/>
    <property type="match status" value="1"/>
</dbReference>
<comment type="similarity">
    <text evidence="1">Belongs to the peptidase S33 family.</text>
</comment>
<dbReference type="EMBL" id="SODU01000001">
    <property type="protein sequence ID" value="TDW95167.1"/>
    <property type="molecule type" value="Genomic_DNA"/>
</dbReference>
<name>A0ABY2FQZ2_9ACTN</name>
<dbReference type="InterPro" id="IPR050266">
    <property type="entry name" value="AB_hydrolase_sf"/>
</dbReference>
<comment type="caution">
    <text evidence="4">The sequence shown here is derived from an EMBL/GenBank/DDBJ whole genome shotgun (WGS) entry which is preliminary data.</text>
</comment>
<dbReference type="PANTHER" id="PTHR43798">
    <property type="entry name" value="MONOACYLGLYCEROL LIPASE"/>
    <property type="match status" value="1"/>
</dbReference>
<gene>
    <name evidence="4" type="ORF">EV137_2501</name>
</gene>
<dbReference type="PANTHER" id="PTHR43798:SF33">
    <property type="entry name" value="HYDROLASE, PUTATIVE (AFU_ORTHOLOGUE AFUA_2G14860)-RELATED"/>
    <property type="match status" value="1"/>
</dbReference>
<dbReference type="InterPro" id="IPR002410">
    <property type="entry name" value="Peptidase_S33"/>
</dbReference>
<reference evidence="4 5" key="1">
    <citation type="submission" date="2019-03" db="EMBL/GenBank/DDBJ databases">
        <title>Genomic Encyclopedia of Type Strains, Phase III (KMG-III): the genomes of soil and plant-associated and newly described type strains.</title>
        <authorList>
            <person name="Whitman W."/>
        </authorList>
    </citation>
    <scope>NUCLEOTIDE SEQUENCE [LARGE SCALE GENOMIC DNA]</scope>
    <source>
        <strain evidence="4 5">VKMAc-2574</strain>
    </source>
</reference>
<evidence type="ECO:0000313" key="4">
    <source>
        <dbReference type="EMBL" id="TDW95167.1"/>
    </source>
</evidence>
<keyword evidence="5" id="KW-1185">Reference proteome</keyword>
<evidence type="ECO:0000256" key="2">
    <source>
        <dbReference type="ARBA" id="ARBA00022801"/>
    </source>
</evidence>